<keyword evidence="4" id="KW-1185">Reference proteome</keyword>
<accession>A0AAE0JTX0</accession>
<dbReference type="InterPro" id="IPR011992">
    <property type="entry name" value="EF-hand-dom_pair"/>
</dbReference>
<protein>
    <submittedName>
        <fullName evidence="3">Caleosin related protein-domain-containing protein</fullName>
    </submittedName>
</protein>
<reference evidence="3" key="2">
    <citation type="submission" date="2023-06" db="EMBL/GenBank/DDBJ databases">
        <authorList>
            <consortium name="Lawrence Berkeley National Laboratory"/>
            <person name="Haridas S."/>
            <person name="Hensen N."/>
            <person name="Bonometti L."/>
            <person name="Westerberg I."/>
            <person name="Brannstrom I.O."/>
            <person name="Guillou S."/>
            <person name="Cros-Aarteil S."/>
            <person name="Calhoun S."/>
            <person name="Kuo A."/>
            <person name="Mondo S."/>
            <person name="Pangilinan J."/>
            <person name="Riley R."/>
            <person name="Labutti K."/>
            <person name="Andreopoulos B."/>
            <person name="Lipzen A."/>
            <person name="Chen C."/>
            <person name="Yanf M."/>
            <person name="Daum C."/>
            <person name="Ng V."/>
            <person name="Clum A."/>
            <person name="Steindorff A."/>
            <person name="Ohm R."/>
            <person name="Martin F."/>
            <person name="Silar P."/>
            <person name="Natvig D."/>
            <person name="Lalanne C."/>
            <person name="Gautier V."/>
            <person name="Ament-Velasquez S.L."/>
            <person name="Kruys A."/>
            <person name="Hutchinson M.I."/>
            <person name="Powell A.J."/>
            <person name="Barry K."/>
            <person name="Miller A.N."/>
            <person name="Grigoriev I.V."/>
            <person name="Debuchy R."/>
            <person name="Gladieux P."/>
            <person name="Thoren M.H."/>
            <person name="Johannesson H."/>
        </authorList>
    </citation>
    <scope>NUCLEOTIDE SEQUENCE</scope>
    <source>
        <strain evidence="3">CBS 958.72</strain>
    </source>
</reference>
<dbReference type="EMBL" id="JAULSN010000010">
    <property type="protein sequence ID" value="KAK3361754.1"/>
    <property type="molecule type" value="Genomic_DNA"/>
</dbReference>
<dbReference type="Pfam" id="PF05042">
    <property type="entry name" value="Caleosin"/>
    <property type="match status" value="1"/>
</dbReference>
<dbReference type="AlphaFoldDB" id="A0AAE0JTX0"/>
<evidence type="ECO:0000313" key="4">
    <source>
        <dbReference type="Proteomes" id="UP001287356"/>
    </source>
</evidence>
<dbReference type="InterPro" id="IPR002048">
    <property type="entry name" value="EF_hand_dom"/>
</dbReference>
<dbReference type="PANTHER" id="PTHR31495:SF0">
    <property type="entry name" value="BINDING PROTEIN CALEOSIN, PUTATIVE (AFU_ORTHOLOGUE AFUA_5G13750)-RELATED"/>
    <property type="match status" value="1"/>
</dbReference>
<organism evidence="3 4">
    <name type="scientific">Lasiosphaeria ovina</name>
    <dbReference type="NCBI Taxonomy" id="92902"/>
    <lineage>
        <taxon>Eukaryota</taxon>
        <taxon>Fungi</taxon>
        <taxon>Dikarya</taxon>
        <taxon>Ascomycota</taxon>
        <taxon>Pezizomycotina</taxon>
        <taxon>Sordariomycetes</taxon>
        <taxon>Sordariomycetidae</taxon>
        <taxon>Sordariales</taxon>
        <taxon>Lasiosphaeriaceae</taxon>
        <taxon>Lasiosphaeria</taxon>
    </lineage>
</organism>
<evidence type="ECO:0000256" key="1">
    <source>
        <dbReference type="ARBA" id="ARBA00006765"/>
    </source>
</evidence>
<evidence type="ECO:0000313" key="3">
    <source>
        <dbReference type="EMBL" id="KAK3361754.1"/>
    </source>
</evidence>
<feature type="domain" description="EF-hand" evidence="2">
    <location>
        <begin position="171"/>
        <end position="206"/>
    </location>
</feature>
<dbReference type="PROSITE" id="PS50222">
    <property type="entry name" value="EF_HAND_2"/>
    <property type="match status" value="1"/>
</dbReference>
<evidence type="ECO:0000259" key="2">
    <source>
        <dbReference type="PROSITE" id="PS50222"/>
    </source>
</evidence>
<dbReference type="GO" id="GO:0004497">
    <property type="term" value="F:monooxygenase activity"/>
    <property type="evidence" value="ECO:0007669"/>
    <property type="project" value="TreeGrafter"/>
</dbReference>
<gene>
    <name evidence="3" type="ORF">B0T24DRAFT_690133</name>
</gene>
<comment type="similarity">
    <text evidence="1">Belongs to the caleosin family.</text>
</comment>
<dbReference type="GO" id="GO:0005509">
    <property type="term" value="F:calcium ion binding"/>
    <property type="evidence" value="ECO:0007669"/>
    <property type="project" value="InterPro"/>
</dbReference>
<sequence>MSVRSSRDPSLTVTADRTAGPELEFDVAASRCPPTSQRHQAIQLDTVIARPSIARANLAVSTANPHGSVDYPNLKAADLRDNTVLQQHVLFWDRDGDGAIYPWDTYKGFRELGFGIPFSLLSVFIVNAGLSYPTRLAHSYVPDPWFRVYVTSIHKAKHGSDSGTFDNEGRFCPQMFEDMFSKWDTDGDGALSAGQLLNMIAGHRLAVDPFGWFAGVFEFGSTWLLVQKDGRVSKEDLRQTYDGSIFWRIRDARLHGKGWHKGFSLRDLVKLATSTITAGRDGWSGRSMATRDVTNGAAKK</sequence>
<dbReference type="SUPFAM" id="SSF47473">
    <property type="entry name" value="EF-hand"/>
    <property type="match status" value="1"/>
</dbReference>
<comment type="caution">
    <text evidence="3">The sequence shown here is derived from an EMBL/GenBank/DDBJ whole genome shotgun (WGS) entry which is preliminary data.</text>
</comment>
<dbReference type="Proteomes" id="UP001287356">
    <property type="component" value="Unassembled WGS sequence"/>
</dbReference>
<proteinExistence type="inferred from homology"/>
<name>A0AAE0JTX0_9PEZI</name>
<reference evidence="3" key="1">
    <citation type="journal article" date="2023" name="Mol. Phylogenet. Evol.">
        <title>Genome-scale phylogeny and comparative genomics of the fungal order Sordariales.</title>
        <authorList>
            <person name="Hensen N."/>
            <person name="Bonometti L."/>
            <person name="Westerberg I."/>
            <person name="Brannstrom I.O."/>
            <person name="Guillou S."/>
            <person name="Cros-Aarteil S."/>
            <person name="Calhoun S."/>
            <person name="Haridas S."/>
            <person name="Kuo A."/>
            <person name="Mondo S."/>
            <person name="Pangilinan J."/>
            <person name="Riley R."/>
            <person name="LaButti K."/>
            <person name="Andreopoulos B."/>
            <person name="Lipzen A."/>
            <person name="Chen C."/>
            <person name="Yan M."/>
            <person name="Daum C."/>
            <person name="Ng V."/>
            <person name="Clum A."/>
            <person name="Steindorff A."/>
            <person name="Ohm R.A."/>
            <person name="Martin F."/>
            <person name="Silar P."/>
            <person name="Natvig D.O."/>
            <person name="Lalanne C."/>
            <person name="Gautier V."/>
            <person name="Ament-Velasquez S.L."/>
            <person name="Kruys A."/>
            <person name="Hutchinson M.I."/>
            <person name="Powell A.J."/>
            <person name="Barry K."/>
            <person name="Miller A.N."/>
            <person name="Grigoriev I.V."/>
            <person name="Debuchy R."/>
            <person name="Gladieux P."/>
            <person name="Hiltunen Thoren M."/>
            <person name="Johannesson H."/>
        </authorList>
    </citation>
    <scope>NUCLEOTIDE SEQUENCE</scope>
    <source>
        <strain evidence="3">CBS 958.72</strain>
    </source>
</reference>
<dbReference type="InterPro" id="IPR007736">
    <property type="entry name" value="Caleosin-related"/>
</dbReference>
<dbReference type="PANTHER" id="PTHR31495">
    <property type="entry name" value="PEROXYGENASE 3-RELATED"/>
    <property type="match status" value="1"/>
</dbReference>